<evidence type="ECO:0000313" key="3">
    <source>
        <dbReference type="Proteomes" id="UP000521748"/>
    </source>
</evidence>
<protein>
    <recommendedName>
        <fullName evidence="4">MT0933-like antitoxin protein</fullName>
    </recommendedName>
</protein>
<dbReference type="RefSeq" id="WP_179387900.1">
    <property type="nucleotide sequence ID" value="NZ_JACBYQ010000001.1"/>
</dbReference>
<gene>
    <name evidence="2" type="ORF">FHU41_000313</name>
</gene>
<dbReference type="InterPro" id="IPR028037">
    <property type="entry name" value="Antitoxin_Rv0909/MT0933"/>
</dbReference>
<name>A0A7Y9LR68_9MICC</name>
<comment type="caution">
    <text evidence="2">The sequence shown here is derived from an EMBL/GenBank/DDBJ whole genome shotgun (WGS) entry which is preliminary data.</text>
</comment>
<dbReference type="AlphaFoldDB" id="A0A7Y9LR68"/>
<evidence type="ECO:0000256" key="1">
    <source>
        <dbReference type="SAM" id="MobiDB-lite"/>
    </source>
</evidence>
<keyword evidence="3" id="KW-1185">Reference proteome</keyword>
<sequence length="74" mass="7872">MSLFDDIKGKAEDLIGDNADKLKEGIEKVGDFIDEKTGDKFKDQIDGAQDAAGGFVDNLNKDEAPAAEGTEPQA</sequence>
<dbReference type="EMBL" id="JACBYQ010000001">
    <property type="protein sequence ID" value="NYE94092.1"/>
    <property type="molecule type" value="Genomic_DNA"/>
</dbReference>
<accession>A0A7Y9LR68</accession>
<proteinExistence type="predicted"/>
<reference evidence="2 3" key="1">
    <citation type="submission" date="2020-07" db="EMBL/GenBank/DDBJ databases">
        <title>Sequencing the genomes of 1000 actinobacteria strains.</title>
        <authorList>
            <person name="Klenk H.-P."/>
        </authorList>
    </citation>
    <scope>NUCLEOTIDE SEQUENCE [LARGE SCALE GENOMIC DNA]</scope>
    <source>
        <strain evidence="2 3">DSM 102047</strain>
    </source>
</reference>
<evidence type="ECO:0000313" key="2">
    <source>
        <dbReference type="EMBL" id="NYE94092.1"/>
    </source>
</evidence>
<organism evidence="2 3">
    <name type="scientific">Psychromicrobium silvestre</name>
    <dbReference type="NCBI Taxonomy" id="1645614"/>
    <lineage>
        <taxon>Bacteria</taxon>
        <taxon>Bacillati</taxon>
        <taxon>Actinomycetota</taxon>
        <taxon>Actinomycetes</taxon>
        <taxon>Micrococcales</taxon>
        <taxon>Micrococcaceae</taxon>
        <taxon>Psychromicrobium</taxon>
    </lineage>
</organism>
<dbReference type="Proteomes" id="UP000521748">
    <property type="component" value="Unassembled WGS sequence"/>
</dbReference>
<dbReference type="Pfam" id="PF14013">
    <property type="entry name" value="MT0933_antitox"/>
    <property type="match status" value="1"/>
</dbReference>
<feature type="region of interest" description="Disordered" evidence="1">
    <location>
        <begin position="52"/>
        <end position="74"/>
    </location>
</feature>
<evidence type="ECO:0008006" key="4">
    <source>
        <dbReference type="Google" id="ProtNLM"/>
    </source>
</evidence>